<evidence type="ECO:0000256" key="8">
    <source>
        <dbReference type="ARBA" id="ARBA00023239"/>
    </source>
</evidence>
<dbReference type="SMART" id="SM01119">
    <property type="entry name" value="D-ser_dehydrat"/>
    <property type="match status" value="1"/>
</dbReference>
<keyword evidence="7" id="KW-0663">Pyridoxal phosphate</keyword>
<keyword evidence="8" id="KW-0456">Lyase</keyword>
<comment type="cofactor">
    <cofactor evidence="2">
        <name>Zn(2+)</name>
        <dbReference type="ChEBI" id="CHEBI:29105"/>
    </cofactor>
</comment>
<dbReference type="InterPro" id="IPR051466">
    <property type="entry name" value="D-amino_acid_metab_enzyme"/>
</dbReference>
<evidence type="ECO:0000256" key="5">
    <source>
        <dbReference type="ARBA" id="ARBA00022723"/>
    </source>
</evidence>
<evidence type="ECO:0000256" key="7">
    <source>
        <dbReference type="ARBA" id="ARBA00022898"/>
    </source>
</evidence>
<dbReference type="Pfam" id="PF01168">
    <property type="entry name" value="Ala_racemase_N"/>
    <property type="match status" value="1"/>
</dbReference>
<evidence type="ECO:0000256" key="13">
    <source>
        <dbReference type="ARBA" id="ARBA00075219"/>
    </source>
</evidence>
<evidence type="ECO:0000256" key="9">
    <source>
        <dbReference type="ARBA" id="ARBA00051198"/>
    </source>
</evidence>
<evidence type="ECO:0000259" key="14">
    <source>
        <dbReference type="SMART" id="SM01119"/>
    </source>
</evidence>
<evidence type="ECO:0000256" key="2">
    <source>
        <dbReference type="ARBA" id="ARBA00001947"/>
    </source>
</evidence>
<dbReference type="GO" id="GO:0036088">
    <property type="term" value="P:D-serine catabolic process"/>
    <property type="evidence" value="ECO:0007669"/>
    <property type="project" value="TreeGrafter"/>
</dbReference>
<dbReference type="FunFam" id="3.20.20.10:FF:000016">
    <property type="entry name" value="D-serine dehydratase"/>
    <property type="match status" value="1"/>
</dbReference>
<dbReference type="SUPFAM" id="SSF51419">
    <property type="entry name" value="PLP-binding barrel"/>
    <property type="match status" value="1"/>
</dbReference>
<dbReference type="OrthoDB" id="20198at2759"/>
<evidence type="ECO:0000256" key="10">
    <source>
        <dbReference type="ARBA" id="ARBA00055764"/>
    </source>
</evidence>
<dbReference type="Gene3D" id="2.40.37.20">
    <property type="entry name" value="D-serine dehydratase-like domain"/>
    <property type="match status" value="1"/>
</dbReference>
<feature type="domain" description="D-serine dehydratase-like" evidence="14">
    <location>
        <begin position="380"/>
        <end position="482"/>
    </location>
</feature>
<evidence type="ECO:0000313" key="16">
    <source>
        <dbReference type="Proteomes" id="UP000192596"/>
    </source>
</evidence>
<dbReference type="Proteomes" id="UP000192596">
    <property type="component" value="Unassembled WGS sequence"/>
</dbReference>
<dbReference type="FunCoup" id="A0A1V8SI27">
    <property type="interactions" value="52"/>
</dbReference>
<accession>A0A1V8SI27</accession>
<sequence length="484" mass="52462">MAVTENIRKHFHDVYIDEAVVNVVTEDLNIASRAASMADPEHHDAADQPVFHAPSFYPSPLVAALREHYVGRALKDVQAPAVVIDAAVARRNCKLMLETTRKLGVGFRPHVKTHKTTELTKLQVGEDTQDVKLVASTVSEIEHLVPYLQACKGEGRSINIIYGLPVSASSIPRLGAVVRQLGEGSVSLFVDHKDHVALLDSVTNEAWPGKTPVFVKVDVGYHRAGVAVGSGQLADLAYALNASQRVKVTGLYAHMGHSYAVSSPAEALKAFSGELQGLEEAAIEFLKCAGAVASKDPDAPKMVLSLGATPTTTSTQNILDDSEGTKEYRELLERVNRSFEVELHAGVYAVLDMQQLATRARPAQASSESAGSMLSFADLGLRTLVEVTSVYDDRGKPEAMMAAGSIVLGREPCKSYDGWGVVSSWPEKQNQVYDPEAERTGWVVGRISQEHGVLTWEGSADKIRRLQVGEKLMIYPNHACMNGR</sequence>
<proteinExistence type="inferred from homology"/>
<dbReference type="GO" id="GO:0046872">
    <property type="term" value="F:metal ion binding"/>
    <property type="evidence" value="ECO:0007669"/>
    <property type="project" value="UniProtKB-KW"/>
</dbReference>
<evidence type="ECO:0000256" key="1">
    <source>
        <dbReference type="ARBA" id="ARBA00001933"/>
    </source>
</evidence>
<comment type="catalytic activity">
    <reaction evidence="9">
        <text>D-serine = pyruvate + NH4(+)</text>
        <dbReference type="Rhea" id="RHEA:13977"/>
        <dbReference type="ChEBI" id="CHEBI:15361"/>
        <dbReference type="ChEBI" id="CHEBI:28938"/>
        <dbReference type="ChEBI" id="CHEBI:35247"/>
        <dbReference type="EC" id="4.3.1.18"/>
    </reaction>
    <physiologicalReaction direction="left-to-right" evidence="9">
        <dbReference type="Rhea" id="RHEA:13978"/>
    </physiologicalReaction>
</comment>
<evidence type="ECO:0000256" key="3">
    <source>
        <dbReference type="ARBA" id="ARBA00005323"/>
    </source>
</evidence>
<dbReference type="InterPro" id="IPR042208">
    <property type="entry name" value="D-ser_dehydrat-like_sf"/>
</dbReference>
<dbReference type="EMBL" id="NAJO01000043">
    <property type="protein sequence ID" value="OQN98805.1"/>
    <property type="molecule type" value="Genomic_DNA"/>
</dbReference>
<dbReference type="GO" id="GO:0008721">
    <property type="term" value="F:D-serine ammonia-lyase activity"/>
    <property type="evidence" value="ECO:0007669"/>
    <property type="project" value="UniProtKB-EC"/>
</dbReference>
<dbReference type="InterPro" id="IPR026956">
    <property type="entry name" value="D-ser_dehydrat-like_dom"/>
</dbReference>
<comment type="function">
    <text evidence="10">Catalyzes the conversion of D-serine to pyruvate and ammonia. May play a role in D-serine detoxification.</text>
</comment>
<dbReference type="InParanoid" id="A0A1V8SI27"/>
<dbReference type="PANTHER" id="PTHR28004">
    <property type="entry name" value="ZGC:162816-RELATED"/>
    <property type="match status" value="1"/>
</dbReference>
<dbReference type="InterPro" id="IPR001608">
    <property type="entry name" value="Ala_racemase_N"/>
</dbReference>
<evidence type="ECO:0000256" key="11">
    <source>
        <dbReference type="ARBA" id="ARBA00066349"/>
    </source>
</evidence>
<keyword evidence="4" id="KW-0216">Detoxification</keyword>
<dbReference type="Pfam" id="PF14031">
    <property type="entry name" value="D-ser_dehydrat"/>
    <property type="match status" value="1"/>
</dbReference>
<dbReference type="InterPro" id="IPR029066">
    <property type="entry name" value="PLP-binding_barrel"/>
</dbReference>
<evidence type="ECO:0000313" key="15">
    <source>
        <dbReference type="EMBL" id="OQN98805.1"/>
    </source>
</evidence>
<gene>
    <name evidence="15" type="ORF">B0A48_15151</name>
</gene>
<keyword evidence="5" id="KW-0479">Metal-binding</keyword>
<evidence type="ECO:0000256" key="12">
    <source>
        <dbReference type="ARBA" id="ARBA00069616"/>
    </source>
</evidence>
<name>A0A1V8SI27_9PEZI</name>
<evidence type="ECO:0000256" key="6">
    <source>
        <dbReference type="ARBA" id="ARBA00022833"/>
    </source>
</evidence>
<keyword evidence="16" id="KW-1185">Reference proteome</keyword>
<dbReference type="Gene3D" id="3.20.20.10">
    <property type="entry name" value="Alanine racemase"/>
    <property type="match status" value="1"/>
</dbReference>
<evidence type="ECO:0000256" key="4">
    <source>
        <dbReference type="ARBA" id="ARBA00022575"/>
    </source>
</evidence>
<keyword evidence="6" id="KW-0862">Zinc</keyword>
<comment type="caution">
    <text evidence="15">The sequence shown here is derived from an EMBL/GenBank/DDBJ whole genome shotgun (WGS) entry which is preliminary data.</text>
</comment>
<reference evidence="16" key="1">
    <citation type="submission" date="2017-03" db="EMBL/GenBank/DDBJ databases">
        <title>Genomes of endolithic fungi from Antarctica.</title>
        <authorList>
            <person name="Coleine C."/>
            <person name="Masonjones S."/>
            <person name="Stajich J.E."/>
        </authorList>
    </citation>
    <scope>NUCLEOTIDE SEQUENCE [LARGE SCALE GENOMIC DNA]</scope>
    <source>
        <strain evidence="16">CCFEE 5527</strain>
    </source>
</reference>
<protein>
    <recommendedName>
        <fullName evidence="12">D-serine dehydratase</fullName>
        <ecNumber evidence="11">4.3.1.18</ecNumber>
    </recommendedName>
    <alternativeName>
        <fullName evidence="13">D-serine deaminase</fullName>
    </alternativeName>
</protein>
<dbReference type="STRING" id="1507870.A0A1V8SI27"/>
<dbReference type="GO" id="GO:0009636">
    <property type="term" value="P:response to toxic substance"/>
    <property type="evidence" value="ECO:0007669"/>
    <property type="project" value="UniProtKB-KW"/>
</dbReference>
<organism evidence="15 16">
    <name type="scientific">Cryoendolithus antarcticus</name>
    <dbReference type="NCBI Taxonomy" id="1507870"/>
    <lineage>
        <taxon>Eukaryota</taxon>
        <taxon>Fungi</taxon>
        <taxon>Dikarya</taxon>
        <taxon>Ascomycota</taxon>
        <taxon>Pezizomycotina</taxon>
        <taxon>Dothideomycetes</taxon>
        <taxon>Dothideomycetidae</taxon>
        <taxon>Cladosporiales</taxon>
        <taxon>Cladosporiaceae</taxon>
        <taxon>Cryoendolithus</taxon>
    </lineage>
</organism>
<dbReference type="EC" id="4.3.1.18" evidence="11"/>
<dbReference type="AlphaFoldDB" id="A0A1V8SI27"/>
<comment type="similarity">
    <text evidence="3">Belongs to the DSD1 family.</text>
</comment>
<comment type="cofactor">
    <cofactor evidence="1">
        <name>pyridoxal 5'-phosphate</name>
        <dbReference type="ChEBI" id="CHEBI:597326"/>
    </cofactor>
</comment>
<dbReference type="PANTHER" id="PTHR28004:SF2">
    <property type="entry name" value="D-SERINE DEHYDRATASE"/>
    <property type="match status" value="1"/>
</dbReference>